<keyword evidence="3" id="KW-1185">Reference proteome</keyword>
<proteinExistence type="predicted"/>
<organism evidence="2 3">
    <name type="scientific">Linum trigynum</name>
    <dbReference type="NCBI Taxonomy" id="586398"/>
    <lineage>
        <taxon>Eukaryota</taxon>
        <taxon>Viridiplantae</taxon>
        <taxon>Streptophyta</taxon>
        <taxon>Embryophyta</taxon>
        <taxon>Tracheophyta</taxon>
        <taxon>Spermatophyta</taxon>
        <taxon>Magnoliopsida</taxon>
        <taxon>eudicotyledons</taxon>
        <taxon>Gunneridae</taxon>
        <taxon>Pentapetalae</taxon>
        <taxon>rosids</taxon>
        <taxon>fabids</taxon>
        <taxon>Malpighiales</taxon>
        <taxon>Linaceae</taxon>
        <taxon>Linum</taxon>
    </lineage>
</organism>
<gene>
    <name evidence="2" type="ORF">LTRI10_LOCUS3395</name>
</gene>
<sequence length="139" mass="15968">MTSRPTPRAITPNPIQATSIRRILGCHLNIRYHKCLMDLSKKPVEMDMMYSSHRNEEGQAEHKKRKHGKPLDFEGPYFTPGKDSNNNQNARIKGKGRKPLLRSKTRDKEGVAEQEDQDQQQYQVTSEVPVADKRRLGAE</sequence>
<evidence type="ECO:0000313" key="3">
    <source>
        <dbReference type="Proteomes" id="UP001497516"/>
    </source>
</evidence>
<dbReference type="EMBL" id="OZ034813">
    <property type="protein sequence ID" value="CAL1355647.1"/>
    <property type="molecule type" value="Genomic_DNA"/>
</dbReference>
<protein>
    <submittedName>
        <fullName evidence="2">Uncharacterized protein</fullName>
    </submittedName>
</protein>
<reference evidence="2 3" key="1">
    <citation type="submission" date="2024-04" db="EMBL/GenBank/DDBJ databases">
        <authorList>
            <person name="Fracassetti M."/>
        </authorList>
    </citation>
    <scope>NUCLEOTIDE SEQUENCE [LARGE SCALE GENOMIC DNA]</scope>
</reference>
<dbReference type="Proteomes" id="UP001497516">
    <property type="component" value="Chromosome 1"/>
</dbReference>
<evidence type="ECO:0000313" key="2">
    <source>
        <dbReference type="EMBL" id="CAL1355647.1"/>
    </source>
</evidence>
<evidence type="ECO:0000256" key="1">
    <source>
        <dbReference type="SAM" id="MobiDB-lite"/>
    </source>
</evidence>
<name>A0AAV2CGI5_9ROSI</name>
<dbReference type="AlphaFoldDB" id="A0AAV2CGI5"/>
<feature type="compositionally biased region" description="Basic and acidic residues" evidence="1">
    <location>
        <begin position="130"/>
        <end position="139"/>
    </location>
</feature>
<accession>A0AAV2CGI5</accession>
<feature type="compositionally biased region" description="Basic residues" evidence="1">
    <location>
        <begin position="92"/>
        <end position="103"/>
    </location>
</feature>
<feature type="region of interest" description="Disordered" evidence="1">
    <location>
        <begin position="48"/>
        <end position="139"/>
    </location>
</feature>